<protein>
    <submittedName>
        <fullName evidence="8">Na/Pi-cotransporter II-related protein</fullName>
    </submittedName>
</protein>
<keyword evidence="5 6" id="KW-0472">Membrane</keyword>
<dbReference type="EMBL" id="FMJD01000013">
    <property type="protein sequence ID" value="SCM79598.1"/>
    <property type="molecule type" value="Genomic_DNA"/>
</dbReference>
<comment type="subcellular location">
    <subcellularLocation>
        <location evidence="1">Cell membrane</location>
        <topology evidence="1">Multi-pass membrane protein</topology>
    </subcellularLocation>
</comment>
<dbReference type="Gene3D" id="1.20.58.220">
    <property type="entry name" value="Phosphate transport system protein phou homolog 2, domain 2"/>
    <property type="match status" value="1"/>
</dbReference>
<evidence type="ECO:0000313" key="8">
    <source>
        <dbReference type="EMBL" id="SCM79598.1"/>
    </source>
</evidence>
<evidence type="ECO:0000256" key="3">
    <source>
        <dbReference type="ARBA" id="ARBA00022692"/>
    </source>
</evidence>
<dbReference type="Pfam" id="PF02690">
    <property type="entry name" value="Na_Pi_cotrans"/>
    <property type="match status" value="2"/>
</dbReference>
<accession>A0A212LPT2</accession>
<dbReference type="PANTHER" id="PTHR10010">
    <property type="entry name" value="SOLUTE CARRIER FAMILY 34 SODIUM PHOSPHATE , MEMBER 2-RELATED"/>
    <property type="match status" value="1"/>
</dbReference>
<keyword evidence="3 6" id="KW-0812">Transmembrane</keyword>
<dbReference type="InterPro" id="IPR003841">
    <property type="entry name" value="Na/Pi_transpt"/>
</dbReference>
<evidence type="ECO:0000256" key="2">
    <source>
        <dbReference type="ARBA" id="ARBA00022475"/>
    </source>
</evidence>
<dbReference type="AlphaFoldDB" id="A0A212LPT2"/>
<keyword evidence="2" id="KW-1003">Cell membrane</keyword>
<organism evidence="8">
    <name type="scientific">uncultured Pleomorphomonas sp</name>
    <dbReference type="NCBI Taxonomy" id="442121"/>
    <lineage>
        <taxon>Bacteria</taxon>
        <taxon>Pseudomonadati</taxon>
        <taxon>Pseudomonadota</taxon>
        <taxon>Alphaproteobacteria</taxon>
        <taxon>Hyphomicrobiales</taxon>
        <taxon>Pleomorphomonadaceae</taxon>
        <taxon>Pleomorphomonas</taxon>
        <taxon>environmental samples</taxon>
    </lineage>
</organism>
<evidence type="ECO:0000259" key="7">
    <source>
        <dbReference type="Pfam" id="PF01895"/>
    </source>
</evidence>
<feature type="transmembrane region" description="Helical" evidence="6">
    <location>
        <begin position="163"/>
        <end position="187"/>
    </location>
</feature>
<gene>
    <name evidence="8" type="ORF">KL86PLE_90542</name>
</gene>
<proteinExistence type="predicted"/>
<dbReference type="GO" id="GO:0005436">
    <property type="term" value="F:sodium:phosphate symporter activity"/>
    <property type="evidence" value="ECO:0007669"/>
    <property type="project" value="InterPro"/>
</dbReference>
<dbReference type="InterPro" id="IPR004633">
    <property type="entry name" value="NaPi_cotrn-rel/YqeW-like"/>
</dbReference>
<keyword evidence="4 6" id="KW-1133">Transmembrane helix</keyword>
<dbReference type="Pfam" id="PF01895">
    <property type="entry name" value="PhoU"/>
    <property type="match status" value="1"/>
</dbReference>
<feature type="transmembrane region" description="Helical" evidence="6">
    <location>
        <begin position="98"/>
        <end position="121"/>
    </location>
</feature>
<sequence>MAFAISLVDLAGYIALLLWGTHMVQTGVQRAFGAGLRAVLGKALQDRGRAFLAGLGVTAVLQSSTATGLMMSGFVADGLVALIPALAVMLGANVGTTLIVQVLSFDVSAVAPGLILLGVMMFRRHSSTRVHDLGRVFIGLGLMLLALHQLLHLLESFEDAPGFRLLLGSVSTVPFANVLIGAVAAWATHSSVAVVLLTMSLAANGAVPPAAAFALVLGANLGSAVTPVVEGPGGDDPAHRRLSIGNLVTRLAGVAAALALLEPAEGLMAAVEPDATRAVANFHTLFNLVVAAAFLPLLSPYARLLERLLPDRADPADPTRPRYLDPAAREVPIVALGAAAREALRLADVLAGMLDGAREALRSGDRRLMAETRGRDDILDSLNTAIKAYLTRLDPDDLSGDDERRLNEILQFTMNLEQAGDVVDLNLLPHAAKRLERGLVFEDRDRAELIALIDRLSANVRTAASLFMTEDVRAARLLAEEKVALREAETRATAVHFDRLRSGRPDVAQASALHLDLLRDLKLVNSYIVAAAAYPVLQRTGELLPSRLADDAHHGE</sequence>
<dbReference type="InterPro" id="IPR038078">
    <property type="entry name" value="PhoU-like_sf"/>
</dbReference>
<evidence type="ECO:0000256" key="5">
    <source>
        <dbReference type="ARBA" id="ARBA00023136"/>
    </source>
</evidence>
<feature type="transmembrane region" description="Helical" evidence="6">
    <location>
        <begin position="133"/>
        <end position="151"/>
    </location>
</feature>
<reference evidence="8" key="1">
    <citation type="submission" date="2016-08" db="EMBL/GenBank/DDBJ databases">
        <authorList>
            <person name="Seilhamer J.J."/>
        </authorList>
    </citation>
    <scope>NUCLEOTIDE SEQUENCE</scope>
    <source>
        <strain evidence="8">86</strain>
    </source>
</reference>
<dbReference type="NCBIfam" id="TIGR00704">
    <property type="entry name" value="NaPi_cotrn_rel"/>
    <property type="match status" value="1"/>
</dbReference>
<name>A0A212LPT2_9HYPH</name>
<evidence type="ECO:0000256" key="6">
    <source>
        <dbReference type="SAM" id="Phobius"/>
    </source>
</evidence>
<feature type="transmembrane region" description="Helical" evidence="6">
    <location>
        <begin position="74"/>
        <end position="92"/>
    </location>
</feature>
<evidence type="ECO:0000256" key="1">
    <source>
        <dbReference type="ARBA" id="ARBA00004651"/>
    </source>
</evidence>
<feature type="transmembrane region" description="Helical" evidence="6">
    <location>
        <begin position="194"/>
        <end position="222"/>
    </location>
</feature>
<dbReference type="PANTHER" id="PTHR10010:SF46">
    <property type="entry name" value="SODIUM-DEPENDENT PHOSPHATE TRANSPORT PROTEIN 2B"/>
    <property type="match status" value="1"/>
</dbReference>
<dbReference type="GO" id="GO:0005886">
    <property type="term" value="C:plasma membrane"/>
    <property type="evidence" value="ECO:0007669"/>
    <property type="project" value="UniProtKB-SubCell"/>
</dbReference>
<dbReference type="GO" id="GO:0044341">
    <property type="term" value="P:sodium-dependent phosphate transport"/>
    <property type="evidence" value="ECO:0007669"/>
    <property type="project" value="InterPro"/>
</dbReference>
<dbReference type="InterPro" id="IPR026022">
    <property type="entry name" value="PhoU_dom"/>
</dbReference>
<feature type="domain" description="PhoU" evidence="7">
    <location>
        <begin position="345"/>
        <end position="421"/>
    </location>
</feature>
<dbReference type="RefSeq" id="WP_288198659.1">
    <property type="nucleotide sequence ID" value="NZ_LT608334.1"/>
</dbReference>
<dbReference type="SUPFAM" id="SSF109755">
    <property type="entry name" value="PhoU-like"/>
    <property type="match status" value="1"/>
</dbReference>
<dbReference type="NCBIfam" id="NF037997">
    <property type="entry name" value="Na_Pi_symport"/>
    <property type="match status" value="1"/>
</dbReference>
<evidence type="ECO:0000256" key="4">
    <source>
        <dbReference type="ARBA" id="ARBA00022989"/>
    </source>
</evidence>